<evidence type="ECO:0000313" key="5">
    <source>
        <dbReference type="Proteomes" id="UP001589718"/>
    </source>
</evidence>
<protein>
    <submittedName>
        <fullName evidence="4">FAD-dependent monooxygenase</fullName>
    </submittedName>
</protein>
<dbReference type="GO" id="GO:0004497">
    <property type="term" value="F:monooxygenase activity"/>
    <property type="evidence" value="ECO:0007669"/>
    <property type="project" value="UniProtKB-KW"/>
</dbReference>
<dbReference type="InterPro" id="IPR036188">
    <property type="entry name" value="FAD/NAD-bd_sf"/>
</dbReference>
<feature type="domain" description="FAD-binding" evidence="3">
    <location>
        <begin position="131"/>
        <end position="328"/>
    </location>
</feature>
<evidence type="ECO:0000256" key="2">
    <source>
        <dbReference type="ARBA" id="ARBA00023027"/>
    </source>
</evidence>
<dbReference type="EMBL" id="JBHMCR010000019">
    <property type="protein sequence ID" value="MFB9523758.1"/>
    <property type="molecule type" value="Genomic_DNA"/>
</dbReference>
<evidence type="ECO:0000256" key="1">
    <source>
        <dbReference type="ARBA" id="ARBA00023002"/>
    </source>
</evidence>
<dbReference type="SUPFAM" id="SSF51905">
    <property type="entry name" value="FAD/NAD(P)-binding domain"/>
    <property type="match status" value="1"/>
</dbReference>
<gene>
    <name evidence="4" type="ORF">ACFFTU_27815</name>
</gene>
<keyword evidence="1" id="KW-0560">Oxidoreductase</keyword>
<evidence type="ECO:0000259" key="3">
    <source>
        <dbReference type="Pfam" id="PF01494"/>
    </source>
</evidence>
<sequence length="395" mass="43139">MRIAIIGAGPGGLYTAALVKRLRPRSEIDVWEVNAPDETFGFGVVFSEGALGGIEAADPELFAALGAECAHWSRIDVHHRGRTSRNGGYRFSAIGRRALLAMLRDRCAGLGVTVRHGSRAPEADVLARTYDLVVAADGVNSATREARREEFGTETTRRGSRYLWLGTERSFTALTFAVAETEHGTLHAHAYPYAPGLSTFIAEVDDRVWEAAGFTEGVDTGVPDASGRSDTDRLAGLFADVLEGHGLRTNRSRWGRFVSVRNRRWSHGRVALLGDSAHTTHFSVGSGTRLAMEDGLALALALDGHGSVPEALAAYQAARLPEVEAMQRTARTSQEWFEELEQYADLEPEAFNAHLITRSGRLTRDDLASWSPERVEQVRERFARADRGARGAAVR</sequence>
<dbReference type="InterPro" id="IPR050631">
    <property type="entry name" value="PheA/TfdB_FAD_monoxygenase"/>
</dbReference>
<keyword evidence="2" id="KW-0520">NAD</keyword>
<dbReference type="PANTHER" id="PTHR43476">
    <property type="entry name" value="3-(3-HYDROXY-PHENYL)PROPIONATE/3-HYDROXYCINNAMIC ACID HYDROXYLASE"/>
    <property type="match status" value="1"/>
</dbReference>
<dbReference type="PRINTS" id="PR00420">
    <property type="entry name" value="RNGMNOXGNASE"/>
</dbReference>
<comment type="caution">
    <text evidence="4">The sequence shown here is derived from an EMBL/GenBank/DDBJ whole genome shotgun (WGS) entry which is preliminary data.</text>
</comment>
<organism evidence="4 5">
    <name type="scientific">Streptomyces cremeus</name>
    <dbReference type="NCBI Taxonomy" id="66881"/>
    <lineage>
        <taxon>Bacteria</taxon>
        <taxon>Bacillati</taxon>
        <taxon>Actinomycetota</taxon>
        <taxon>Actinomycetes</taxon>
        <taxon>Kitasatosporales</taxon>
        <taxon>Streptomycetaceae</taxon>
        <taxon>Streptomyces</taxon>
    </lineage>
</organism>
<accession>A0ABV5PKL5</accession>
<keyword evidence="4" id="KW-0503">Monooxygenase</keyword>
<dbReference type="Gene3D" id="3.30.9.20">
    <property type="match status" value="1"/>
</dbReference>
<name>A0ABV5PKL5_STRCM</name>
<proteinExistence type="predicted"/>
<dbReference type="Pfam" id="PF01494">
    <property type="entry name" value="FAD_binding_3"/>
    <property type="match status" value="1"/>
</dbReference>
<dbReference type="Proteomes" id="UP001589718">
    <property type="component" value="Unassembled WGS sequence"/>
</dbReference>
<reference evidence="4 5" key="1">
    <citation type="submission" date="2024-09" db="EMBL/GenBank/DDBJ databases">
        <authorList>
            <person name="Sun Q."/>
            <person name="Mori K."/>
        </authorList>
    </citation>
    <scope>NUCLEOTIDE SEQUENCE [LARGE SCALE GENOMIC DNA]</scope>
    <source>
        <strain evidence="4 5">JCM 4362</strain>
    </source>
</reference>
<dbReference type="PANTHER" id="PTHR43476:SF4">
    <property type="entry name" value="BLR0106 PROTEIN"/>
    <property type="match status" value="1"/>
</dbReference>
<dbReference type="RefSeq" id="WP_345218844.1">
    <property type="nucleotide sequence ID" value="NZ_BAAAXE010000001.1"/>
</dbReference>
<keyword evidence="5" id="KW-1185">Reference proteome</keyword>
<evidence type="ECO:0000313" key="4">
    <source>
        <dbReference type="EMBL" id="MFB9523758.1"/>
    </source>
</evidence>
<dbReference type="InterPro" id="IPR002938">
    <property type="entry name" value="FAD-bd"/>
</dbReference>
<dbReference type="Gene3D" id="3.50.50.60">
    <property type="entry name" value="FAD/NAD(P)-binding domain"/>
    <property type="match status" value="1"/>
</dbReference>